<comment type="caution">
    <text evidence="4">The sequence shown here is derived from an EMBL/GenBank/DDBJ whole genome shotgun (WGS) entry which is preliminary data.</text>
</comment>
<dbReference type="OrthoDB" id="9803803at2"/>
<evidence type="ECO:0000256" key="2">
    <source>
        <dbReference type="ARBA" id="ARBA00034122"/>
    </source>
</evidence>
<dbReference type="PANTHER" id="PTHR43674">
    <property type="entry name" value="NITRILASE C965.09-RELATED"/>
    <property type="match status" value="1"/>
</dbReference>
<dbReference type="CDD" id="cd07573">
    <property type="entry name" value="CPA"/>
    <property type="match status" value="1"/>
</dbReference>
<reference evidence="4 5" key="1">
    <citation type="submission" date="2018-10" db="EMBL/GenBank/DDBJ databases">
        <title>Histidinibacterium lentulum gen. nov., sp. nov., a marine bacterium from the culture broth of Picochlorum sp. 122.</title>
        <authorList>
            <person name="Wang G."/>
        </authorList>
    </citation>
    <scope>NUCLEOTIDE SEQUENCE [LARGE SCALE GENOMIC DNA]</scope>
    <source>
        <strain evidence="4 5">B17</strain>
    </source>
</reference>
<dbReference type="NCBIfam" id="TIGR03381">
    <property type="entry name" value="agmatine_aguB"/>
    <property type="match status" value="1"/>
</dbReference>
<dbReference type="EMBL" id="RDRB01000007">
    <property type="protein sequence ID" value="ROT99516.1"/>
    <property type="molecule type" value="Genomic_DNA"/>
</dbReference>
<gene>
    <name evidence="4" type="primary">aguB</name>
    <name evidence="4" type="ORF">EAT49_14735</name>
</gene>
<dbReference type="SUPFAM" id="SSF56317">
    <property type="entry name" value="Carbon-nitrogen hydrolase"/>
    <property type="match status" value="1"/>
</dbReference>
<dbReference type="InterPro" id="IPR036526">
    <property type="entry name" value="C-N_Hydrolase_sf"/>
</dbReference>
<keyword evidence="5" id="KW-1185">Reference proteome</keyword>
<evidence type="ECO:0000313" key="4">
    <source>
        <dbReference type="EMBL" id="ROT99516.1"/>
    </source>
</evidence>
<dbReference type="InterPro" id="IPR003010">
    <property type="entry name" value="C-N_Hydrolase"/>
</dbReference>
<evidence type="ECO:0000259" key="3">
    <source>
        <dbReference type="PROSITE" id="PS50263"/>
    </source>
</evidence>
<dbReference type="PROSITE" id="PS50263">
    <property type="entry name" value="CN_HYDROLASE"/>
    <property type="match status" value="1"/>
</dbReference>
<proteinExistence type="inferred from homology"/>
<sequence>MPCSWDIEANLARAETLVREAAAAGATLILLQELFETPYFCSEQNPDHLTLARPFQTNPLIARFAALAAELQVVLPLSFFERTERQFFNSMAMIDATGEILGLYRKTHIPDGRGYQEKFYFTPGDTGFRVWNTAAGCIGVGICWDQWFPETARSMALMGADVLLYPTAIGSEPQDPSVDSKPHWQRTMQGHAAANMCILAASNRIGTENVGAEMSFYGGSFIADETGAKLAEMGAAPGIAIATVDLDAIRRRRAAWGLFRDRRPEHYRPLT</sequence>
<accession>A0A3N2QWF2</accession>
<dbReference type="InterPro" id="IPR050345">
    <property type="entry name" value="Aliph_Amidase/BUP"/>
</dbReference>
<dbReference type="AlphaFoldDB" id="A0A3N2QWF2"/>
<dbReference type="GO" id="GO:0033388">
    <property type="term" value="P:putrescine biosynthetic process from arginine"/>
    <property type="evidence" value="ECO:0007669"/>
    <property type="project" value="TreeGrafter"/>
</dbReference>
<name>A0A3N2QWF2_9RHOB</name>
<dbReference type="PANTHER" id="PTHR43674:SF2">
    <property type="entry name" value="BETA-UREIDOPROPIONASE"/>
    <property type="match status" value="1"/>
</dbReference>
<evidence type="ECO:0000256" key="1">
    <source>
        <dbReference type="ARBA" id="ARBA00022801"/>
    </source>
</evidence>
<dbReference type="GO" id="GO:0050126">
    <property type="term" value="F:N-carbamoylputrescine amidase activity"/>
    <property type="evidence" value="ECO:0007669"/>
    <property type="project" value="UniProtKB-EC"/>
</dbReference>
<keyword evidence="1 4" id="KW-0378">Hydrolase</keyword>
<dbReference type="InterPro" id="IPR017755">
    <property type="entry name" value="N-carbamoylputrescine_amidase"/>
</dbReference>
<dbReference type="Gene3D" id="3.60.110.10">
    <property type="entry name" value="Carbon-nitrogen hydrolase"/>
    <property type="match status" value="1"/>
</dbReference>
<evidence type="ECO:0000313" key="5">
    <source>
        <dbReference type="Proteomes" id="UP000268016"/>
    </source>
</evidence>
<organism evidence="4 5">
    <name type="scientific">Histidinibacterium lentulum</name>
    <dbReference type="NCBI Taxonomy" id="2480588"/>
    <lineage>
        <taxon>Bacteria</taxon>
        <taxon>Pseudomonadati</taxon>
        <taxon>Pseudomonadota</taxon>
        <taxon>Alphaproteobacteria</taxon>
        <taxon>Rhodobacterales</taxon>
        <taxon>Paracoccaceae</taxon>
        <taxon>Histidinibacterium</taxon>
    </lineage>
</organism>
<protein>
    <submittedName>
        <fullName evidence="4">N-carbamoylputrescine amidase</fullName>
        <ecNumber evidence="4">3.5.1.53</ecNumber>
    </submittedName>
</protein>
<dbReference type="EC" id="3.5.1.53" evidence="4"/>
<comment type="similarity">
    <text evidence="2">Belongs to the carbon-nitrogen hydrolase superfamily.</text>
</comment>
<dbReference type="Proteomes" id="UP000268016">
    <property type="component" value="Unassembled WGS sequence"/>
</dbReference>
<feature type="domain" description="CN hydrolase" evidence="3">
    <location>
        <begin position="1"/>
        <end position="246"/>
    </location>
</feature>
<dbReference type="Pfam" id="PF00795">
    <property type="entry name" value="CN_hydrolase"/>
    <property type="match status" value="1"/>
</dbReference>